<evidence type="ECO:0000259" key="2">
    <source>
        <dbReference type="Pfam" id="PF01978"/>
    </source>
</evidence>
<evidence type="ECO:0000313" key="4">
    <source>
        <dbReference type="Proteomes" id="UP000192660"/>
    </source>
</evidence>
<protein>
    <submittedName>
        <fullName evidence="3">Sugar-specific transcriptional regulator TrmB</fullName>
    </submittedName>
</protein>
<dbReference type="InterPro" id="IPR036388">
    <property type="entry name" value="WH-like_DNA-bd_sf"/>
</dbReference>
<evidence type="ECO:0000313" key="3">
    <source>
        <dbReference type="EMBL" id="SMC07175.1"/>
    </source>
</evidence>
<dbReference type="Proteomes" id="UP000192660">
    <property type="component" value="Unassembled WGS sequence"/>
</dbReference>
<dbReference type="InterPro" id="IPR036390">
    <property type="entry name" value="WH_DNA-bd_sf"/>
</dbReference>
<gene>
    <name evidence="3" type="ORF">SAMN00768000_3238</name>
</gene>
<dbReference type="InterPro" id="IPR002831">
    <property type="entry name" value="Tscrpt_reg_TrmB_N"/>
</dbReference>
<dbReference type="SUPFAM" id="SSF46785">
    <property type="entry name" value="Winged helix' DNA-binding domain"/>
    <property type="match status" value="1"/>
</dbReference>
<dbReference type="Pfam" id="PF01978">
    <property type="entry name" value="TrmB"/>
    <property type="match status" value="1"/>
</dbReference>
<keyword evidence="4" id="KW-1185">Reference proteome</keyword>
<accession>A0A1W1WLR7</accession>
<dbReference type="OrthoDB" id="1493540at2"/>
<dbReference type="STRING" id="28034.BFX07_06545"/>
<evidence type="ECO:0000256" key="1">
    <source>
        <dbReference type="SAM" id="MobiDB-lite"/>
    </source>
</evidence>
<dbReference type="Gene3D" id="1.10.10.10">
    <property type="entry name" value="Winged helix-like DNA-binding domain superfamily/Winged helix DNA-binding domain"/>
    <property type="match status" value="1"/>
</dbReference>
<feature type="domain" description="Transcription regulator TrmB N-terminal" evidence="2">
    <location>
        <begin position="39"/>
        <end position="107"/>
    </location>
</feature>
<dbReference type="PANTHER" id="PTHR34293">
    <property type="entry name" value="HTH-TYPE TRANSCRIPTIONAL REGULATOR TRMBL2"/>
    <property type="match status" value="1"/>
</dbReference>
<organism evidence="3 4">
    <name type="scientific">Sulfobacillus thermosulfidooxidans (strain DSM 9293 / VKM B-1269 / AT-1)</name>
    <dbReference type="NCBI Taxonomy" id="929705"/>
    <lineage>
        <taxon>Bacteria</taxon>
        <taxon>Bacillati</taxon>
        <taxon>Bacillota</taxon>
        <taxon>Clostridia</taxon>
        <taxon>Eubacteriales</taxon>
        <taxon>Clostridiales Family XVII. Incertae Sedis</taxon>
        <taxon>Sulfobacillus</taxon>
    </lineage>
</organism>
<proteinExistence type="predicted"/>
<dbReference type="EMBL" id="FWWY01000001">
    <property type="protein sequence ID" value="SMC07175.1"/>
    <property type="molecule type" value="Genomic_DNA"/>
</dbReference>
<dbReference type="PANTHER" id="PTHR34293:SF1">
    <property type="entry name" value="HTH-TYPE TRANSCRIPTIONAL REGULATOR TRMBL2"/>
    <property type="match status" value="1"/>
</dbReference>
<feature type="region of interest" description="Disordered" evidence="1">
    <location>
        <begin position="1"/>
        <end position="20"/>
    </location>
</feature>
<name>A0A1W1WLR7_SULTA</name>
<reference evidence="4" key="1">
    <citation type="submission" date="2017-04" db="EMBL/GenBank/DDBJ databases">
        <authorList>
            <person name="Varghese N."/>
            <person name="Submissions S."/>
        </authorList>
    </citation>
    <scope>NUCLEOTIDE SEQUENCE [LARGE SCALE GENOMIC DNA]</scope>
    <source>
        <strain evidence="4">DSM 9293</strain>
    </source>
</reference>
<dbReference type="AlphaFoldDB" id="A0A1W1WLR7"/>
<sequence>MTNLFLFSENSGNSPYSMPTREQRWDKNAVSNEQIIEQLQSFGFSPIEARVYLTLATENAALTGYQIAKMANLPRPNVYPALRRLVLRGACVEQPEGSSVRYMAVPFSVVGQSHVKNLQMQVEQLAQMIPEPSEENMVTRVEGTEALLVHGRRLIERATLSLDVGSSVGLITLFADDLAKARERGVNQRYLCFDNCPVPGCGLCVAPLPITLENFRQTGWLSMIRDKQEALIVTGYPTRPQVLLTTMEPVIFSLNMLINLRESLISVSKLPR</sequence>
<dbReference type="InterPro" id="IPR051797">
    <property type="entry name" value="TrmB-like"/>
</dbReference>
<feature type="compositionally biased region" description="Polar residues" evidence="1">
    <location>
        <begin position="1"/>
        <end position="17"/>
    </location>
</feature>